<feature type="domain" description="Polymerase nucleotidyl transferase" evidence="10">
    <location>
        <begin position="16"/>
        <end position="101"/>
    </location>
</feature>
<evidence type="ECO:0000259" key="10">
    <source>
        <dbReference type="Pfam" id="PF01909"/>
    </source>
</evidence>
<sequence>MLKRKPSSLLEVIGVLREHKDTLVNKFGVTDIAVFGSYVRNEQKKRSDIDILVELKQEYETFNNYMELVFFLEKKMRGKVDVVMKEGIRKELRSIILQEAVPV</sequence>
<dbReference type="EMBL" id="LACI01002245">
    <property type="protein sequence ID" value="KJU82608.1"/>
    <property type="molecule type" value="Genomic_DNA"/>
</dbReference>
<dbReference type="CDD" id="cd05403">
    <property type="entry name" value="NT_KNTase_like"/>
    <property type="match status" value="1"/>
</dbReference>
<keyword evidence="3" id="KW-0808">Transferase</keyword>
<name>A0A0F3GPJ6_9BACT</name>
<evidence type="ECO:0000256" key="9">
    <source>
        <dbReference type="ARBA" id="ARBA00038276"/>
    </source>
</evidence>
<organism evidence="11 12">
    <name type="scientific">Candidatus Magnetobacterium bavaricum</name>
    <dbReference type="NCBI Taxonomy" id="29290"/>
    <lineage>
        <taxon>Bacteria</taxon>
        <taxon>Pseudomonadati</taxon>
        <taxon>Nitrospirota</taxon>
        <taxon>Thermodesulfovibrionia</taxon>
        <taxon>Thermodesulfovibrionales</taxon>
        <taxon>Candidatus Magnetobacteriaceae</taxon>
        <taxon>Candidatus Magnetobacterium</taxon>
    </lineage>
</organism>
<dbReference type="SUPFAM" id="SSF81301">
    <property type="entry name" value="Nucleotidyltransferase"/>
    <property type="match status" value="1"/>
</dbReference>
<dbReference type="PANTHER" id="PTHR33571">
    <property type="entry name" value="SSL8005 PROTEIN"/>
    <property type="match status" value="1"/>
</dbReference>
<evidence type="ECO:0000256" key="7">
    <source>
        <dbReference type="ARBA" id="ARBA00022840"/>
    </source>
</evidence>
<keyword evidence="8" id="KW-0460">Magnesium</keyword>
<reference evidence="11 12" key="1">
    <citation type="submission" date="2015-02" db="EMBL/GenBank/DDBJ databases">
        <title>Single-cell genomics of uncultivated deep-branching MTB reveals a conserved set of magnetosome genes.</title>
        <authorList>
            <person name="Kolinko S."/>
            <person name="Richter M."/>
            <person name="Glockner F.O."/>
            <person name="Brachmann A."/>
            <person name="Schuler D."/>
        </authorList>
    </citation>
    <scope>NUCLEOTIDE SEQUENCE [LARGE SCALE GENOMIC DNA]</scope>
    <source>
        <strain evidence="11">TM-1</strain>
    </source>
</reference>
<comment type="caution">
    <text evidence="11">The sequence shown here is derived from an EMBL/GenBank/DDBJ whole genome shotgun (WGS) entry which is preliminary data.</text>
</comment>
<evidence type="ECO:0000256" key="1">
    <source>
        <dbReference type="ARBA" id="ARBA00001946"/>
    </source>
</evidence>
<dbReference type="GO" id="GO:0005524">
    <property type="term" value="F:ATP binding"/>
    <property type="evidence" value="ECO:0007669"/>
    <property type="project" value="UniProtKB-KW"/>
</dbReference>
<keyword evidence="7" id="KW-0067">ATP-binding</keyword>
<evidence type="ECO:0000313" key="11">
    <source>
        <dbReference type="EMBL" id="KJU82608.1"/>
    </source>
</evidence>
<evidence type="ECO:0000256" key="4">
    <source>
        <dbReference type="ARBA" id="ARBA00022695"/>
    </source>
</evidence>
<dbReference type="GO" id="GO:0046872">
    <property type="term" value="F:metal ion binding"/>
    <property type="evidence" value="ECO:0007669"/>
    <property type="project" value="UniProtKB-KW"/>
</dbReference>
<comment type="cofactor">
    <cofactor evidence="1">
        <name>Mg(2+)</name>
        <dbReference type="ChEBI" id="CHEBI:18420"/>
    </cofactor>
</comment>
<dbReference type="PANTHER" id="PTHR33571:SF14">
    <property type="entry name" value="PROTEIN ADENYLYLTRANSFERASE MJ0435-RELATED"/>
    <property type="match status" value="1"/>
</dbReference>
<dbReference type="InterPro" id="IPR002934">
    <property type="entry name" value="Polymerase_NTP_transf_dom"/>
</dbReference>
<evidence type="ECO:0000256" key="3">
    <source>
        <dbReference type="ARBA" id="ARBA00022679"/>
    </source>
</evidence>
<proteinExistence type="inferred from homology"/>
<dbReference type="Proteomes" id="UP000033423">
    <property type="component" value="Unassembled WGS sequence"/>
</dbReference>
<evidence type="ECO:0000256" key="6">
    <source>
        <dbReference type="ARBA" id="ARBA00022741"/>
    </source>
</evidence>
<dbReference type="Pfam" id="PF01909">
    <property type="entry name" value="NTP_transf_2"/>
    <property type="match status" value="1"/>
</dbReference>
<dbReference type="GO" id="GO:0016779">
    <property type="term" value="F:nucleotidyltransferase activity"/>
    <property type="evidence" value="ECO:0007669"/>
    <property type="project" value="UniProtKB-KW"/>
</dbReference>
<keyword evidence="5" id="KW-0479">Metal-binding</keyword>
<keyword evidence="2" id="KW-1277">Toxin-antitoxin system</keyword>
<evidence type="ECO:0000256" key="5">
    <source>
        <dbReference type="ARBA" id="ARBA00022723"/>
    </source>
</evidence>
<dbReference type="AlphaFoldDB" id="A0A0F3GPJ6"/>
<accession>A0A0F3GPJ6</accession>
<comment type="similarity">
    <text evidence="9">Belongs to the MntA antitoxin family.</text>
</comment>
<evidence type="ECO:0000313" key="12">
    <source>
        <dbReference type="Proteomes" id="UP000033423"/>
    </source>
</evidence>
<keyword evidence="6" id="KW-0547">Nucleotide-binding</keyword>
<protein>
    <submittedName>
        <fullName evidence="11">DNA polymerase beta domain-containing protein</fullName>
    </submittedName>
</protein>
<dbReference type="InterPro" id="IPR043519">
    <property type="entry name" value="NT_sf"/>
</dbReference>
<evidence type="ECO:0000256" key="8">
    <source>
        <dbReference type="ARBA" id="ARBA00022842"/>
    </source>
</evidence>
<keyword evidence="4" id="KW-0548">Nucleotidyltransferase</keyword>
<gene>
    <name evidence="11" type="ORF">MBAV_005199</name>
</gene>
<dbReference type="InterPro" id="IPR052038">
    <property type="entry name" value="Type-VII_TA_antitoxin"/>
</dbReference>
<keyword evidence="12" id="KW-1185">Reference proteome</keyword>
<dbReference type="Gene3D" id="3.30.460.10">
    <property type="entry name" value="Beta Polymerase, domain 2"/>
    <property type="match status" value="1"/>
</dbReference>
<evidence type="ECO:0000256" key="2">
    <source>
        <dbReference type="ARBA" id="ARBA00022649"/>
    </source>
</evidence>